<gene>
    <name evidence="2" type="ORF">EXN66_Car011810</name>
</gene>
<feature type="compositionally biased region" description="Basic and acidic residues" evidence="1">
    <location>
        <begin position="193"/>
        <end position="203"/>
    </location>
</feature>
<reference evidence="2 3" key="1">
    <citation type="submission" date="2019-02" db="EMBL/GenBank/DDBJ databases">
        <title>Opniocepnalus argus genome.</title>
        <authorList>
            <person name="Zhou C."/>
            <person name="Xiao S."/>
        </authorList>
    </citation>
    <scope>NUCLEOTIDE SEQUENCE [LARGE SCALE GENOMIC DNA]</scope>
    <source>
        <strain evidence="2">OARG1902GOOAL</strain>
        <tissue evidence="2">Muscle</tissue>
    </source>
</reference>
<evidence type="ECO:0000256" key="1">
    <source>
        <dbReference type="SAM" id="MobiDB-lite"/>
    </source>
</evidence>
<dbReference type="Proteomes" id="UP000503349">
    <property type="component" value="Chromosome 11"/>
</dbReference>
<evidence type="ECO:0000313" key="3">
    <source>
        <dbReference type="Proteomes" id="UP000503349"/>
    </source>
</evidence>
<reference evidence="3" key="2">
    <citation type="submission" date="2019-02" db="EMBL/GenBank/DDBJ databases">
        <title>Opniocepnalus argus Var Kimnra genome.</title>
        <authorList>
            <person name="Zhou C."/>
            <person name="Xiao S."/>
        </authorList>
    </citation>
    <scope>NUCLEOTIDE SEQUENCE [LARGE SCALE GENOMIC DNA]</scope>
</reference>
<dbReference type="AlphaFoldDB" id="A0A6G1Q161"/>
<organism evidence="2 3">
    <name type="scientific">Channa argus</name>
    <name type="common">Northern snakehead</name>
    <name type="synonym">Ophicephalus argus</name>
    <dbReference type="NCBI Taxonomy" id="215402"/>
    <lineage>
        <taxon>Eukaryota</taxon>
        <taxon>Metazoa</taxon>
        <taxon>Chordata</taxon>
        <taxon>Craniata</taxon>
        <taxon>Vertebrata</taxon>
        <taxon>Euteleostomi</taxon>
        <taxon>Actinopterygii</taxon>
        <taxon>Neopterygii</taxon>
        <taxon>Teleostei</taxon>
        <taxon>Neoteleostei</taxon>
        <taxon>Acanthomorphata</taxon>
        <taxon>Anabantaria</taxon>
        <taxon>Anabantiformes</taxon>
        <taxon>Channoidei</taxon>
        <taxon>Channidae</taxon>
        <taxon>Channa</taxon>
    </lineage>
</organism>
<evidence type="ECO:0000313" key="2">
    <source>
        <dbReference type="EMBL" id="KAF3696134.1"/>
    </source>
</evidence>
<protein>
    <submittedName>
        <fullName evidence="2">Uncharacterized protein</fullName>
    </submittedName>
</protein>
<name>A0A6G1Q161_CHAAH</name>
<dbReference type="EMBL" id="CM015722">
    <property type="protein sequence ID" value="KAF3696134.1"/>
    <property type="molecule type" value="Genomic_DNA"/>
</dbReference>
<sequence length="257" mass="29713">MKIFDYAGSGNGRDAEFSLCRAVPLWIGWILTRQYRSRTRWCYIDLAFKMKGFEFNFVANSRLTHMTVMIIPFLIIKPCSIKDVQTTERPLQSATTSIIPFTHMYKLNSVETMTLNHCFLLERIVVNGQRSREMPASCGLILDSSDMVFPLYKCTMTHADAQCGIFFHSAVQFRLVKSKYSPWSNNTHSRRSKNAEGNREDKLKADVQRCGHIPIKDDKTKCNSRKDIAAGHFNDTKLRDSSVVCRYEPWPLYMRKT</sequence>
<proteinExistence type="predicted"/>
<feature type="region of interest" description="Disordered" evidence="1">
    <location>
        <begin position="183"/>
        <end position="203"/>
    </location>
</feature>
<keyword evidence="3" id="KW-1185">Reference proteome</keyword>
<accession>A0A6G1Q161</accession>